<dbReference type="EMBL" id="JARK01000254">
    <property type="protein sequence ID" value="EYC39488.1"/>
    <property type="molecule type" value="Genomic_DNA"/>
</dbReference>
<protein>
    <submittedName>
        <fullName evidence="1">Uncharacterized protein</fullName>
    </submittedName>
</protein>
<accession>A0A016WKD4</accession>
<proteinExistence type="predicted"/>
<keyword evidence="2" id="KW-1185">Reference proteome</keyword>
<dbReference type="AlphaFoldDB" id="A0A016WKD4"/>
<dbReference type="Proteomes" id="UP000024635">
    <property type="component" value="Unassembled WGS sequence"/>
</dbReference>
<name>A0A016WKD4_9BILA</name>
<comment type="caution">
    <text evidence="1">The sequence shown here is derived from an EMBL/GenBank/DDBJ whole genome shotgun (WGS) entry which is preliminary data.</text>
</comment>
<reference evidence="2" key="1">
    <citation type="journal article" date="2015" name="Nat. Genet.">
        <title>The genome and transcriptome of the zoonotic hookworm Ancylostoma ceylanicum identify infection-specific gene families.</title>
        <authorList>
            <person name="Schwarz E.M."/>
            <person name="Hu Y."/>
            <person name="Antoshechkin I."/>
            <person name="Miller M.M."/>
            <person name="Sternberg P.W."/>
            <person name="Aroian R.V."/>
        </authorList>
    </citation>
    <scope>NUCLEOTIDE SEQUENCE</scope>
    <source>
        <strain evidence="2">HY135</strain>
    </source>
</reference>
<evidence type="ECO:0000313" key="1">
    <source>
        <dbReference type="EMBL" id="EYC39488.1"/>
    </source>
</evidence>
<sequence>MLPPHKLPSSVPKRTCTYCFTYTAICRCENLRVHYILATKSNNYSVIRLNHSRRIIQNFECSKFSFLTYSIFEYSEKSIFEFSIIRIFEAPIIQIRHPNI</sequence>
<gene>
    <name evidence="1" type="primary">Acey_s0654.g1190</name>
    <name evidence="1" type="ORF">Y032_0654g1190</name>
</gene>
<evidence type="ECO:0000313" key="2">
    <source>
        <dbReference type="Proteomes" id="UP000024635"/>
    </source>
</evidence>
<organism evidence="1 2">
    <name type="scientific">Ancylostoma ceylanicum</name>
    <dbReference type="NCBI Taxonomy" id="53326"/>
    <lineage>
        <taxon>Eukaryota</taxon>
        <taxon>Metazoa</taxon>
        <taxon>Ecdysozoa</taxon>
        <taxon>Nematoda</taxon>
        <taxon>Chromadorea</taxon>
        <taxon>Rhabditida</taxon>
        <taxon>Rhabditina</taxon>
        <taxon>Rhabditomorpha</taxon>
        <taxon>Strongyloidea</taxon>
        <taxon>Ancylostomatidae</taxon>
        <taxon>Ancylostomatinae</taxon>
        <taxon>Ancylostoma</taxon>
    </lineage>
</organism>